<organism evidence="2 3">
    <name type="scientific">Vreelandella neptunia</name>
    <dbReference type="NCBI Taxonomy" id="115551"/>
    <lineage>
        <taxon>Bacteria</taxon>
        <taxon>Pseudomonadati</taxon>
        <taxon>Pseudomonadota</taxon>
        <taxon>Gammaproteobacteria</taxon>
        <taxon>Oceanospirillales</taxon>
        <taxon>Halomonadaceae</taxon>
        <taxon>Vreelandella</taxon>
    </lineage>
</organism>
<feature type="transmembrane region" description="Helical" evidence="1">
    <location>
        <begin position="60"/>
        <end position="79"/>
    </location>
</feature>
<dbReference type="RefSeq" id="WP_223289243.1">
    <property type="nucleotide sequence ID" value="NZ_CP140255.1"/>
</dbReference>
<evidence type="ECO:0000313" key="3">
    <source>
        <dbReference type="Proteomes" id="UP001324794"/>
    </source>
</evidence>
<accession>A0ABZ0YJV4</accession>
<protein>
    <recommendedName>
        <fullName evidence="4">PDZ domain-containing protein</fullName>
    </recommendedName>
</protein>
<dbReference type="InterPro" id="IPR036034">
    <property type="entry name" value="PDZ_sf"/>
</dbReference>
<keyword evidence="1" id="KW-0812">Transmembrane</keyword>
<sequence>MSAQNMPDRERWSGWVALAWTFALLAIVGGIAVIATTGFIEVPRLNSFDRTETSTEPNVFIWTIAIGQAVSFTMLAAIFSMINSIYQNSCDQLEEVDLSQPSSKQVNTPKNSVLRLTSVPATSSLSKTLSTGDIIITFNGQPVTSLENDVVDRIVTGENSITFLTLEGEEKTVTLFLNHTSFNGIQGQMDQLRTSMNTGDGLKVVSIHSASQLEGILHPNYVLLSINDQLALSEMDAAKAVVNGENKIEFINSKGDHQVNFRNMKPGPLHIQFET</sequence>
<keyword evidence="1" id="KW-1133">Transmembrane helix</keyword>
<evidence type="ECO:0000256" key="1">
    <source>
        <dbReference type="SAM" id="Phobius"/>
    </source>
</evidence>
<dbReference type="Proteomes" id="UP001324794">
    <property type="component" value="Chromosome"/>
</dbReference>
<evidence type="ECO:0000313" key="2">
    <source>
        <dbReference type="EMBL" id="WQH12376.1"/>
    </source>
</evidence>
<reference evidence="2 3" key="1">
    <citation type="submission" date="2023-11" db="EMBL/GenBank/DDBJ databases">
        <title>MicrobeMod: A computational toolkit for identifying prokaryotic methylation and restriction-modification with nanopore sequencing.</title>
        <authorList>
            <person name="Crits-Christoph A."/>
            <person name="Kang S.C."/>
            <person name="Lee H."/>
            <person name="Ostrov N."/>
        </authorList>
    </citation>
    <scope>NUCLEOTIDE SEQUENCE [LARGE SCALE GENOMIC DNA]</scope>
    <source>
        <strain evidence="2 3">ATCC BAA-805</strain>
    </source>
</reference>
<proteinExistence type="predicted"/>
<feature type="transmembrane region" description="Helical" evidence="1">
    <location>
        <begin position="12"/>
        <end position="40"/>
    </location>
</feature>
<dbReference type="SUPFAM" id="SSF50156">
    <property type="entry name" value="PDZ domain-like"/>
    <property type="match status" value="1"/>
</dbReference>
<gene>
    <name evidence="2" type="ORF">SR894_19840</name>
</gene>
<keyword evidence="1" id="KW-0472">Membrane</keyword>
<name>A0ABZ0YJV4_9GAMM</name>
<evidence type="ECO:0008006" key="4">
    <source>
        <dbReference type="Google" id="ProtNLM"/>
    </source>
</evidence>
<dbReference type="EMBL" id="CP140255">
    <property type="protein sequence ID" value="WQH12376.1"/>
    <property type="molecule type" value="Genomic_DNA"/>
</dbReference>
<keyword evidence="3" id="KW-1185">Reference proteome</keyword>